<keyword evidence="3" id="KW-1185">Reference proteome</keyword>
<feature type="non-terminal residue" evidence="2">
    <location>
        <position position="1"/>
    </location>
</feature>
<gene>
    <name evidence="2" type="ORF">HMPREF0731_2692</name>
</gene>
<dbReference type="OrthoDB" id="733404at2"/>
<proteinExistence type="predicted"/>
<dbReference type="EMBL" id="ADVL01000515">
    <property type="protein sequence ID" value="EFH11089.1"/>
    <property type="molecule type" value="Genomic_DNA"/>
</dbReference>
<feature type="compositionally biased region" description="Basic and acidic residues" evidence="1">
    <location>
        <begin position="10"/>
        <end position="24"/>
    </location>
</feature>
<sequence>PQAQPVPPEADARKPGGRGAERPRTRGLYECTSEMPERLPVSRDEAQVLPPIVPDRPLCVQLWRGQSAYFRVAGEAGNSYTVITRNLDRGTDTVLAALDADGEVLVEDDDGGGSDLSSRLEIAPDQRVALLRASTLGNTGGNFELLLTKTDAPPAADFATTRQAALERPPLEPGMSRSIRLRRNQQAFFALPADRAGLVAVTRNLRNNTDTILALLDENGAVIAENDDVGNSLASELPLYDAPEGRLVLRASTYERGPGHFDLLLIREAPRPPAAFPTNLHTARTREPLQPGRQTLSLDARQAAYFALPPDARYTIETRNLQGDTDTVLALLDANGRVLVQDDDGGQGLASRISTSRARQRAAFVRVTLINPGGGRFELVVQGSGGGAGRPGQGHAPAGGSAAADTSEPARDTETAARRPTLVLGEAVTVQVEPRDAVYFALPHDGRPLLALTYNLGEDGDSVLEWVDGVGNVLGQNDDAEGLASRLAIAPTPRPSFLRLTQIGRAGPISLVLVRPSAEDPGPGGDSDKN</sequence>
<evidence type="ECO:0000256" key="1">
    <source>
        <dbReference type="SAM" id="MobiDB-lite"/>
    </source>
</evidence>
<feature type="compositionally biased region" description="Basic and acidic residues" evidence="1">
    <location>
        <begin position="408"/>
        <end position="417"/>
    </location>
</feature>
<dbReference type="AlphaFoldDB" id="D5RNN1"/>
<feature type="compositionally biased region" description="Gly residues" evidence="1">
    <location>
        <begin position="383"/>
        <end position="392"/>
    </location>
</feature>
<reference evidence="2 3" key="1">
    <citation type="submission" date="2010-04" db="EMBL/GenBank/DDBJ databases">
        <authorList>
            <person name="Qin X."/>
            <person name="Bachman B."/>
            <person name="Battles P."/>
            <person name="Bell A."/>
            <person name="Bess C."/>
            <person name="Bickham C."/>
            <person name="Chaboub L."/>
            <person name="Chen D."/>
            <person name="Coyle M."/>
            <person name="Deiros D.R."/>
            <person name="Dinh H."/>
            <person name="Forbes L."/>
            <person name="Fowler G."/>
            <person name="Francisco L."/>
            <person name="Fu Q."/>
            <person name="Gubbala S."/>
            <person name="Hale W."/>
            <person name="Han Y."/>
            <person name="Hemphill L."/>
            <person name="Highlander S.K."/>
            <person name="Hirani K."/>
            <person name="Hogues M."/>
            <person name="Jackson L."/>
            <person name="Jakkamsetti A."/>
            <person name="Javaid M."/>
            <person name="Jiang H."/>
            <person name="Korchina V."/>
            <person name="Kovar C."/>
            <person name="Lara F."/>
            <person name="Lee S."/>
            <person name="Mata R."/>
            <person name="Mathew T."/>
            <person name="Moen C."/>
            <person name="Morales K."/>
            <person name="Munidasa M."/>
            <person name="Nazareth L."/>
            <person name="Ngo R."/>
            <person name="Nguyen L."/>
            <person name="Okwuonu G."/>
            <person name="Ongeri F."/>
            <person name="Patil S."/>
            <person name="Petrosino J."/>
            <person name="Pham C."/>
            <person name="Pham P."/>
            <person name="Pu L.-L."/>
            <person name="Puazo M."/>
            <person name="Raj R."/>
            <person name="Reid J."/>
            <person name="Rouhana J."/>
            <person name="Saada N."/>
            <person name="Shang Y."/>
            <person name="Simmons D."/>
            <person name="Thornton R."/>
            <person name="Warren J."/>
            <person name="Weissenberger G."/>
            <person name="Zhang J."/>
            <person name="Zhang L."/>
            <person name="Zhou C."/>
            <person name="Zhu D."/>
            <person name="Muzny D."/>
            <person name="Worley K."/>
            <person name="Gibbs R."/>
        </authorList>
    </citation>
    <scope>NUCLEOTIDE SEQUENCE [LARGE SCALE GENOMIC DNA]</scope>
    <source>
        <strain evidence="2 3">ATCC 49957</strain>
    </source>
</reference>
<accession>D5RNN1</accession>
<organism evidence="2 3">
    <name type="scientific">Pseudoroseomonas cervicalis ATCC 49957</name>
    <dbReference type="NCBI Taxonomy" id="525371"/>
    <lineage>
        <taxon>Bacteria</taxon>
        <taxon>Pseudomonadati</taxon>
        <taxon>Pseudomonadota</taxon>
        <taxon>Alphaproteobacteria</taxon>
        <taxon>Acetobacterales</taxon>
        <taxon>Roseomonadaceae</taxon>
        <taxon>Roseomonas</taxon>
    </lineage>
</organism>
<feature type="region of interest" description="Disordered" evidence="1">
    <location>
        <begin position="381"/>
        <end position="419"/>
    </location>
</feature>
<protein>
    <submittedName>
        <fullName evidence="2">Bacterial pre-peptidase domain protein</fullName>
    </submittedName>
</protein>
<name>D5RNN1_9PROT</name>
<evidence type="ECO:0000313" key="2">
    <source>
        <dbReference type="EMBL" id="EFH11089.1"/>
    </source>
</evidence>
<evidence type="ECO:0000313" key="3">
    <source>
        <dbReference type="Proteomes" id="UP000005324"/>
    </source>
</evidence>
<comment type="caution">
    <text evidence="2">The sequence shown here is derived from an EMBL/GenBank/DDBJ whole genome shotgun (WGS) entry which is preliminary data.</text>
</comment>
<dbReference type="HOGENOM" id="CLU_517437_0_0_5"/>
<dbReference type="RefSeq" id="WP_007006151.1">
    <property type="nucleotide sequence ID" value="NZ_GG770938.1"/>
</dbReference>
<feature type="region of interest" description="Disordered" evidence="1">
    <location>
        <begin position="1"/>
        <end position="28"/>
    </location>
</feature>
<dbReference type="Proteomes" id="UP000005324">
    <property type="component" value="Unassembled WGS sequence"/>
</dbReference>